<gene>
    <name evidence="4" type="primary">ngg</name>
    <name evidence="4" type="ORF">ACFSKQ_13590</name>
</gene>
<dbReference type="Pfam" id="PF08443">
    <property type="entry name" value="RimK"/>
    <property type="match status" value="1"/>
</dbReference>
<keyword evidence="1" id="KW-0547">Nucleotide-binding</keyword>
<accession>A0ABW5CNV7</accession>
<evidence type="ECO:0000259" key="3">
    <source>
        <dbReference type="PROSITE" id="PS51186"/>
    </source>
</evidence>
<evidence type="ECO:0000256" key="1">
    <source>
        <dbReference type="PROSITE-ProRule" id="PRU00409"/>
    </source>
</evidence>
<proteinExistence type="predicted"/>
<dbReference type="EMBL" id="JBHUIJ010000017">
    <property type="protein sequence ID" value="MFD2238482.1"/>
    <property type="molecule type" value="Genomic_DNA"/>
</dbReference>
<evidence type="ECO:0000259" key="2">
    <source>
        <dbReference type="PROSITE" id="PS50975"/>
    </source>
</evidence>
<protein>
    <submittedName>
        <fullName evidence="4">N-acetylglutaminylglutamine synthetase</fullName>
    </submittedName>
</protein>
<dbReference type="PROSITE" id="PS51186">
    <property type="entry name" value="GNAT"/>
    <property type="match status" value="1"/>
</dbReference>
<dbReference type="InterPro" id="IPR016181">
    <property type="entry name" value="Acyl_CoA_acyltransferase"/>
</dbReference>
<feature type="domain" description="ATP-grasp" evidence="2">
    <location>
        <begin position="337"/>
        <end position="580"/>
    </location>
</feature>
<evidence type="ECO:0000313" key="5">
    <source>
        <dbReference type="Proteomes" id="UP001597371"/>
    </source>
</evidence>
<dbReference type="InterPro" id="IPR017534">
    <property type="entry name" value="GNAT-acetyltransferase"/>
</dbReference>
<dbReference type="Gene3D" id="3.40.630.30">
    <property type="match status" value="1"/>
</dbReference>
<dbReference type="PROSITE" id="PS50975">
    <property type="entry name" value="ATP_GRASP"/>
    <property type="match status" value="1"/>
</dbReference>
<dbReference type="Pfam" id="PF00583">
    <property type="entry name" value="Acetyltransf_1"/>
    <property type="match status" value="1"/>
</dbReference>
<keyword evidence="1" id="KW-0067">ATP-binding</keyword>
<sequence length="595" mass="65895">MAEARNRNGYGHRLKRMRSYGSKPPIGAQRDEAAFSANASVDCGWGRLIFGQTFAEPAPLVECIEREGPDRRDIAFYIRDPHVLLGHAPQELFLDPSHTYRLDLSTYRPSRRRPRGFFIRRLSSISDAIEVNRIYQSRKMVQVDPNFFWSNRDNRALTYFVAEDETTGAILGTVTGVHHGRVFEDSENGSSLWCLAIDPQTPHPAVGEALVRRLAEHFQARGCATMDLSVMHDNEQAIALYDRLGFYRVPFFAVKRRNQINERLFTGSAGDDEALNPYARIIVDEARRRGIQVDILDAPGGFFRLTYGGRSVRCRESLSEMTSAVAMSICDDKSATRRLVSQAGVAVPEQIVAGDDDELSGFLERHKSIVVKPARGEQGRGIAVGVETLDHARKAIAVAREQCERVLVESCFEGFDLRVVVIGFKLVAAAIRKPPEITGDGKTPIVKLIENLSRRRAGATGGESRIPMDGETERAVQAGGYAMEDILPAGETLTVRRTANLHTGGTIHDVTGMVHPRLVEAAIAATRAIDIPVCGVDLMIKDPREPDYVFIEANERPGLANHEPQPTAERFVDLLFPMSMPASARAVRNRAQPLS</sequence>
<feature type="domain" description="N-acetyltransferase" evidence="3">
    <location>
        <begin position="117"/>
        <end position="267"/>
    </location>
</feature>
<evidence type="ECO:0000313" key="4">
    <source>
        <dbReference type="EMBL" id="MFD2238482.1"/>
    </source>
</evidence>
<dbReference type="SUPFAM" id="SSF55729">
    <property type="entry name" value="Acyl-CoA N-acyltransferases (Nat)"/>
    <property type="match status" value="1"/>
</dbReference>
<dbReference type="InterPro" id="IPR011761">
    <property type="entry name" value="ATP-grasp"/>
</dbReference>
<dbReference type="Proteomes" id="UP001597371">
    <property type="component" value="Unassembled WGS sequence"/>
</dbReference>
<dbReference type="NCBIfam" id="TIGR03103">
    <property type="entry name" value="trio_acet_GNAT"/>
    <property type="match status" value="1"/>
</dbReference>
<name>A0ABW5CNV7_9HYPH</name>
<dbReference type="PANTHER" id="PTHR21621:SF0">
    <property type="entry name" value="BETA-CITRYLGLUTAMATE SYNTHASE B-RELATED"/>
    <property type="match status" value="1"/>
</dbReference>
<keyword evidence="5" id="KW-1185">Reference proteome</keyword>
<comment type="caution">
    <text evidence="4">The sequence shown here is derived from an EMBL/GenBank/DDBJ whole genome shotgun (WGS) entry which is preliminary data.</text>
</comment>
<dbReference type="InterPro" id="IPR013651">
    <property type="entry name" value="ATP-grasp_RimK-type"/>
</dbReference>
<dbReference type="SUPFAM" id="SSF56059">
    <property type="entry name" value="Glutathione synthetase ATP-binding domain-like"/>
    <property type="match status" value="1"/>
</dbReference>
<dbReference type="RefSeq" id="WP_209736480.1">
    <property type="nucleotide sequence ID" value="NZ_CP072611.1"/>
</dbReference>
<reference evidence="5" key="1">
    <citation type="journal article" date="2019" name="Int. J. Syst. Evol. Microbiol.">
        <title>The Global Catalogue of Microorganisms (GCM) 10K type strain sequencing project: providing services to taxonomists for standard genome sequencing and annotation.</title>
        <authorList>
            <consortium name="The Broad Institute Genomics Platform"/>
            <consortium name="The Broad Institute Genome Sequencing Center for Infectious Disease"/>
            <person name="Wu L."/>
            <person name="Ma J."/>
        </authorList>
    </citation>
    <scope>NUCLEOTIDE SEQUENCE [LARGE SCALE GENOMIC DNA]</scope>
    <source>
        <strain evidence="5">ZS-35-S2</strain>
    </source>
</reference>
<dbReference type="Gene3D" id="3.30.470.20">
    <property type="entry name" value="ATP-grasp fold, B domain"/>
    <property type="match status" value="2"/>
</dbReference>
<dbReference type="PANTHER" id="PTHR21621">
    <property type="entry name" value="RIBOSOMAL PROTEIN S6 MODIFICATION PROTEIN"/>
    <property type="match status" value="1"/>
</dbReference>
<dbReference type="InterPro" id="IPR000182">
    <property type="entry name" value="GNAT_dom"/>
</dbReference>
<organism evidence="4 5">
    <name type="scientific">Aureimonas populi</name>
    <dbReference type="NCBI Taxonomy" id="1701758"/>
    <lineage>
        <taxon>Bacteria</taxon>
        <taxon>Pseudomonadati</taxon>
        <taxon>Pseudomonadota</taxon>
        <taxon>Alphaproteobacteria</taxon>
        <taxon>Hyphomicrobiales</taxon>
        <taxon>Aurantimonadaceae</taxon>
        <taxon>Aureimonas</taxon>
    </lineage>
</organism>